<evidence type="ECO:0000259" key="8">
    <source>
        <dbReference type="Pfam" id="PF00892"/>
    </source>
</evidence>
<feature type="transmembrane region" description="Helical" evidence="7">
    <location>
        <begin position="217"/>
        <end position="235"/>
    </location>
</feature>
<name>B3QXI4_CHLT3</name>
<keyword evidence="5 7" id="KW-0472">Membrane</keyword>
<feature type="transmembrane region" description="Helical" evidence="7">
    <location>
        <begin position="194"/>
        <end position="211"/>
    </location>
</feature>
<evidence type="ECO:0000313" key="9">
    <source>
        <dbReference type="EMBL" id="ACF13458.1"/>
    </source>
</evidence>
<evidence type="ECO:0000256" key="6">
    <source>
        <dbReference type="SAM" id="MobiDB-lite"/>
    </source>
</evidence>
<evidence type="ECO:0000256" key="4">
    <source>
        <dbReference type="ARBA" id="ARBA00022989"/>
    </source>
</evidence>
<feature type="transmembrane region" description="Helical" evidence="7">
    <location>
        <begin position="54"/>
        <end position="71"/>
    </location>
</feature>
<feature type="domain" description="EamA" evidence="8">
    <location>
        <begin position="104"/>
        <end position="234"/>
    </location>
</feature>
<evidence type="ECO:0000256" key="2">
    <source>
        <dbReference type="ARBA" id="ARBA00007362"/>
    </source>
</evidence>
<sequence>MFPFALREKKIGEIHRIGKKNLLRLIGAIGFGGIAGPVLLLLGLQKASASSVSLWLNLELVATALLGVLFFKDHLGRYGWIGVIGTVAASLILTWHEGNIGLLALVLIGAACIAWGLDNHLTALIDGITPTQSTFWKGLVGRTTNFAFGLLFEPNSIQGNSLFLALVVGVFAYGISITLYITAAQNIGATRSQMIFGSAPFWGVILSFVFLGEQISHFQIVAIVLLIASLITLFLEQHSHPHTHEAITHKHLHHHDEHHNHPHVENPSSYHSHWHTHEKITHSHPH</sequence>
<dbReference type="AlphaFoldDB" id="B3QXI4"/>
<feature type="compositionally biased region" description="Basic and acidic residues" evidence="6">
    <location>
        <begin position="275"/>
        <end position="286"/>
    </location>
</feature>
<comment type="similarity">
    <text evidence="2">Belongs to the EamA transporter family.</text>
</comment>
<proteinExistence type="inferred from homology"/>
<dbReference type="PANTHER" id="PTHR32322:SF2">
    <property type="entry name" value="EAMA DOMAIN-CONTAINING PROTEIN"/>
    <property type="match status" value="1"/>
</dbReference>
<dbReference type="Proteomes" id="UP000001208">
    <property type="component" value="Chromosome"/>
</dbReference>
<reference evidence="9 10" key="1">
    <citation type="submission" date="2008-06" db="EMBL/GenBank/DDBJ databases">
        <title>Complete sequence of Chloroherpeton thalassium ATCC 35110.</title>
        <authorList>
            <consortium name="US DOE Joint Genome Institute"/>
            <person name="Lucas S."/>
            <person name="Copeland A."/>
            <person name="Lapidus A."/>
            <person name="Glavina del Rio T."/>
            <person name="Dalin E."/>
            <person name="Tice H."/>
            <person name="Bruce D."/>
            <person name="Goodwin L."/>
            <person name="Pitluck S."/>
            <person name="Schmutz J."/>
            <person name="Larimer F."/>
            <person name="Land M."/>
            <person name="Hauser L."/>
            <person name="Kyrpides N."/>
            <person name="Mikhailova N."/>
            <person name="Liu Z."/>
            <person name="Li T."/>
            <person name="Zhao F."/>
            <person name="Overmann J."/>
            <person name="Bryant D.A."/>
            <person name="Richardson P."/>
        </authorList>
    </citation>
    <scope>NUCLEOTIDE SEQUENCE [LARGE SCALE GENOMIC DNA]</scope>
    <source>
        <strain evidence="10">ATCC 35110 / GB-78</strain>
    </source>
</reference>
<feature type="transmembrane region" description="Helical" evidence="7">
    <location>
        <begin position="78"/>
        <end position="95"/>
    </location>
</feature>
<evidence type="ECO:0000256" key="1">
    <source>
        <dbReference type="ARBA" id="ARBA00004141"/>
    </source>
</evidence>
<comment type="subcellular location">
    <subcellularLocation>
        <location evidence="1">Membrane</location>
        <topology evidence="1">Multi-pass membrane protein</topology>
    </subcellularLocation>
</comment>
<feature type="transmembrane region" description="Helical" evidence="7">
    <location>
        <begin position="101"/>
        <end position="118"/>
    </location>
</feature>
<dbReference type="InterPro" id="IPR050638">
    <property type="entry name" value="AA-Vitamin_Transporters"/>
</dbReference>
<feature type="region of interest" description="Disordered" evidence="6">
    <location>
        <begin position="249"/>
        <end position="286"/>
    </location>
</feature>
<feature type="transmembrane region" description="Helical" evidence="7">
    <location>
        <begin position="21"/>
        <end position="42"/>
    </location>
</feature>
<dbReference type="InterPro" id="IPR000620">
    <property type="entry name" value="EamA_dom"/>
</dbReference>
<evidence type="ECO:0000256" key="3">
    <source>
        <dbReference type="ARBA" id="ARBA00022692"/>
    </source>
</evidence>
<feature type="transmembrane region" description="Helical" evidence="7">
    <location>
        <begin position="163"/>
        <end position="182"/>
    </location>
</feature>
<dbReference type="STRING" id="517418.Ctha_0993"/>
<protein>
    <recommendedName>
        <fullName evidence="8">EamA domain-containing protein</fullName>
    </recommendedName>
</protein>
<evidence type="ECO:0000256" key="7">
    <source>
        <dbReference type="SAM" id="Phobius"/>
    </source>
</evidence>
<keyword evidence="3 7" id="KW-0812">Transmembrane</keyword>
<feature type="compositionally biased region" description="Basic and acidic residues" evidence="6">
    <location>
        <begin position="249"/>
        <end position="264"/>
    </location>
</feature>
<dbReference type="Pfam" id="PF00892">
    <property type="entry name" value="EamA"/>
    <property type="match status" value="2"/>
</dbReference>
<organism evidence="9 10">
    <name type="scientific">Chloroherpeton thalassium (strain ATCC 35110 / GB-78)</name>
    <dbReference type="NCBI Taxonomy" id="517418"/>
    <lineage>
        <taxon>Bacteria</taxon>
        <taxon>Pseudomonadati</taxon>
        <taxon>Chlorobiota</taxon>
        <taxon>Chlorobiia</taxon>
        <taxon>Chlorobiales</taxon>
        <taxon>Chloroherpetonaceae</taxon>
        <taxon>Chloroherpeton</taxon>
    </lineage>
</organism>
<keyword evidence="4 7" id="KW-1133">Transmembrane helix</keyword>
<dbReference type="eggNOG" id="COG0697">
    <property type="taxonomic scope" value="Bacteria"/>
</dbReference>
<dbReference type="PANTHER" id="PTHR32322">
    <property type="entry name" value="INNER MEMBRANE TRANSPORTER"/>
    <property type="match status" value="1"/>
</dbReference>
<gene>
    <name evidence="9" type="ordered locus">Ctha_0993</name>
</gene>
<dbReference type="SUPFAM" id="SSF103481">
    <property type="entry name" value="Multidrug resistance efflux transporter EmrE"/>
    <property type="match status" value="2"/>
</dbReference>
<keyword evidence="10" id="KW-1185">Reference proteome</keyword>
<dbReference type="InterPro" id="IPR037185">
    <property type="entry name" value="EmrE-like"/>
</dbReference>
<feature type="domain" description="EamA" evidence="8">
    <location>
        <begin position="2"/>
        <end position="94"/>
    </location>
</feature>
<dbReference type="KEGG" id="cts:Ctha_0993"/>
<dbReference type="EMBL" id="CP001100">
    <property type="protein sequence ID" value="ACF13458.1"/>
    <property type="molecule type" value="Genomic_DNA"/>
</dbReference>
<evidence type="ECO:0000256" key="5">
    <source>
        <dbReference type="ARBA" id="ARBA00023136"/>
    </source>
</evidence>
<dbReference type="GO" id="GO:0016020">
    <property type="term" value="C:membrane"/>
    <property type="evidence" value="ECO:0007669"/>
    <property type="project" value="UniProtKB-SubCell"/>
</dbReference>
<accession>B3QXI4</accession>
<dbReference type="Gene3D" id="1.10.3730.20">
    <property type="match status" value="2"/>
</dbReference>
<evidence type="ECO:0000313" key="10">
    <source>
        <dbReference type="Proteomes" id="UP000001208"/>
    </source>
</evidence>
<dbReference type="HOGENOM" id="CLU_042632_0_0_10"/>